<organism evidence="1 2">
    <name type="scientific">Melghirimyces thermohalophilus</name>
    <dbReference type="NCBI Taxonomy" id="1236220"/>
    <lineage>
        <taxon>Bacteria</taxon>
        <taxon>Bacillati</taxon>
        <taxon>Bacillota</taxon>
        <taxon>Bacilli</taxon>
        <taxon>Bacillales</taxon>
        <taxon>Thermoactinomycetaceae</taxon>
        <taxon>Melghirimyces</taxon>
    </lineage>
</organism>
<dbReference type="SUPFAM" id="SSF51261">
    <property type="entry name" value="Duplicated hybrid motif"/>
    <property type="match status" value="1"/>
</dbReference>
<keyword evidence="2" id="KW-1185">Reference proteome</keyword>
<protein>
    <submittedName>
        <fullName evidence="1">Uncharacterized protein</fullName>
    </submittedName>
</protein>
<accession>A0A1G6MYW9</accession>
<evidence type="ECO:0000313" key="1">
    <source>
        <dbReference type="EMBL" id="SDC60778.1"/>
    </source>
</evidence>
<dbReference type="RefSeq" id="WP_091570210.1">
    <property type="nucleotide sequence ID" value="NZ_FMZA01000011.1"/>
</dbReference>
<reference evidence="1 2" key="1">
    <citation type="submission" date="2016-10" db="EMBL/GenBank/DDBJ databases">
        <authorList>
            <person name="de Groot N.N."/>
        </authorList>
    </citation>
    <scope>NUCLEOTIDE SEQUENCE [LARGE SCALE GENOMIC DNA]</scope>
    <source>
        <strain evidence="1 2">DSM 45514</strain>
    </source>
</reference>
<dbReference type="InterPro" id="IPR011055">
    <property type="entry name" value="Dup_hybrid_motif"/>
</dbReference>
<dbReference type="Proteomes" id="UP000199387">
    <property type="component" value="Unassembled WGS sequence"/>
</dbReference>
<name>A0A1G6MYW9_9BACL</name>
<gene>
    <name evidence="1" type="ORF">SAMN04488112_11159</name>
</gene>
<proteinExistence type="predicted"/>
<dbReference type="EMBL" id="FMZA01000011">
    <property type="protein sequence ID" value="SDC60778.1"/>
    <property type="molecule type" value="Genomic_DNA"/>
</dbReference>
<dbReference type="AlphaFoldDB" id="A0A1G6MYW9"/>
<sequence length="78" mass="9112">MPYRITLRWAVPGYRRIILGFGVRISPIYHICRLYTGTDIRRACIYGKPVVAELQANGTPIHPTPYFRNPPTPRRWET</sequence>
<evidence type="ECO:0000313" key="2">
    <source>
        <dbReference type="Proteomes" id="UP000199387"/>
    </source>
</evidence>